<sequence>MNENQLKIPVQDPYEQLHKQFDKKNPNQKSKTKQEQNPTTNQGNSQQSIPSMIGLKMSQPSGSIVPANQSGFINQVVQVVNEFYGQNPSVIRVRFEYIINGSQKIQQADITQLPFGV</sequence>
<evidence type="ECO:0000313" key="3">
    <source>
        <dbReference type="EMBL" id="KAJ5074797.1"/>
    </source>
</evidence>
<name>A0A9Q0LL21_ANAIG</name>
<dbReference type="PROSITE" id="PS50180">
    <property type="entry name" value="GAE"/>
    <property type="match status" value="1"/>
</dbReference>
<dbReference type="OrthoDB" id="28053at2759"/>
<dbReference type="AlphaFoldDB" id="A0A9Q0LL21"/>
<dbReference type="Proteomes" id="UP001149090">
    <property type="component" value="Unassembled WGS sequence"/>
</dbReference>
<feature type="compositionally biased region" description="Polar residues" evidence="1">
    <location>
        <begin position="35"/>
        <end position="50"/>
    </location>
</feature>
<keyword evidence="4" id="KW-1185">Reference proteome</keyword>
<feature type="compositionally biased region" description="Basic and acidic residues" evidence="1">
    <location>
        <begin position="15"/>
        <end position="25"/>
    </location>
</feature>
<feature type="domain" description="GAE" evidence="2">
    <location>
        <begin position="1"/>
        <end position="114"/>
    </location>
</feature>
<dbReference type="InterPro" id="IPR008153">
    <property type="entry name" value="GAE_dom"/>
</dbReference>
<accession>A0A9Q0LL21</accession>
<reference evidence="3" key="1">
    <citation type="submission" date="2022-10" db="EMBL/GenBank/DDBJ databases">
        <title>Novel sulphate-reducing endosymbionts in the free-living metamonad Anaeramoeba.</title>
        <authorList>
            <person name="Jerlstrom-Hultqvist J."/>
            <person name="Cepicka I."/>
            <person name="Gallot-Lavallee L."/>
            <person name="Salas-Leiva D."/>
            <person name="Curtis B.A."/>
            <person name="Zahonova K."/>
            <person name="Pipaliya S."/>
            <person name="Dacks J."/>
            <person name="Roger A.J."/>
        </authorList>
    </citation>
    <scope>NUCLEOTIDE SEQUENCE</scope>
    <source>
        <strain evidence="3">BMAN</strain>
    </source>
</reference>
<dbReference type="EMBL" id="JAPDFW010000068">
    <property type="protein sequence ID" value="KAJ5074797.1"/>
    <property type="molecule type" value="Genomic_DNA"/>
</dbReference>
<evidence type="ECO:0000256" key="1">
    <source>
        <dbReference type="SAM" id="MobiDB-lite"/>
    </source>
</evidence>
<proteinExistence type="predicted"/>
<gene>
    <name evidence="3" type="ORF">M0811_07840</name>
</gene>
<evidence type="ECO:0000313" key="4">
    <source>
        <dbReference type="Proteomes" id="UP001149090"/>
    </source>
</evidence>
<feature type="region of interest" description="Disordered" evidence="1">
    <location>
        <begin position="1"/>
        <end position="51"/>
    </location>
</feature>
<dbReference type="SUPFAM" id="SSF49348">
    <property type="entry name" value="Clathrin adaptor appendage domain"/>
    <property type="match status" value="1"/>
</dbReference>
<dbReference type="Gene3D" id="2.60.40.1230">
    <property type="match status" value="1"/>
</dbReference>
<comment type="caution">
    <text evidence="3">The sequence shown here is derived from an EMBL/GenBank/DDBJ whole genome shotgun (WGS) entry which is preliminary data.</text>
</comment>
<protein>
    <recommendedName>
        <fullName evidence="2">GAE domain-containing protein</fullName>
    </recommendedName>
</protein>
<dbReference type="InterPro" id="IPR013041">
    <property type="entry name" value="Clathrin_app_Ig-like_sf"/>
</dbReference>
<organism evidence="3 4">
    <name type="scientific">Anaeramoeba ignava</name>
    <name type="common">Anaerobic marine amoeba</name>
    <dbReference type="NCBI Taxonomy" id="1746090"/>
    <lineage>
        <taxon>Eukaryota</taxon>
        <taxon>Metamonada</taxon>
        <taxon>Anaeramoebidae</taxon>
        <taxon>Anaeramoeba</taxon>
    </lineage>
</organism>
<evidence type="ECO:0000259" key="2">
    <source>
        <dbReference type="PROSITE" id="PS50180"/>
    </source>
</evidence>